<comment type="caution">
    <text evidence="4">The sequence shown here is derived from an EMBL/GenBank/DDBJ whole genome shotgun (WGS) entry which is preliminary data.</text>
</comment>
<feature type="compositionally biased region" description="Acidic residues" evidence="2">
    <location>
        <begin position="366"/>
        <end position="401"/>
    </location>
</feature>
<feature type="region of interest" description="Disordered" evidence="2">
    <location>
        <begin position="513"/>
        <end position="542"/>
    </location>
</feature>
<keyword evidence="3" id="KW-0812">Transmembrane</keyword>
<feature type="transmembrane region" description="Helical" evidence="3">
    <location>
        <begin position="58"/>
        <end position="76"/>
    </location>
</feature>
<evidence type="ECO:0000313" key="4">
    <source>
        <dbReference type="EMBL" id="TGO08435.1"/>
    </source>
</evidence>
<name>A0A4Z1E8J2_9HELO</name>
<organism evidence="4 5">
    <name type="scientific">Botrytis tulipae</name>
    <dbReference type="NCBI Taxonomy" id="87230"/>
    <lineage>
        <taxon>Eukaryota</taxon>
        <taxon>Fungi</taxon>
        <taxon>Dikarya</taxon>
        <taxon>Ascomycota</taxon>
        <taxon>Pezizomycotina</taxon>
        <taxon>Leotiomycetes</taxon>
        <taxon>Helotiales</taxon>
        <taxon>Sclerotiniaceae</taxon>
        <taxon>Botrytis</taxon>
    </lineage>
</organism>
<dbReference type="AlphaFoldDB" id="A0A4Z1E8J2"/>
<reference evidence="4 5" key="1">
    <citation type="submission" date="2017-12" db="EMBL/GenBank/DDBJ databases">
        <title>Comparative genomics of Botrytis spp.</title>
        <authorList>
            <person name="Valero-Jimenez C.A."/>
            <person name="Tapia P."/>
            <person name="Veloso J."/>
            <person name="Silva-Moreno E."/>
            <person name="Staats M."/>
            <person name="Valdes J.H."/>
            <person name="Van Kan J.A.L."/>
        </authorList>
    </citation>
    <scope>NUCLEOTIDE SEQUENCE [LARGE SCALE GENOMIC DNA]</scope>
    <source>
        <strain evidence="4 5">Bt9001</strain>
    </source>
</reference>
<dbReference type="EMBL" id="PQXH01000209">
    <property type="protein sequence ID" value="TGO08435.1"/>
    <property type="molecule type" value="Genomic_DNA"/>
</dbReference>
<feature type="compositionally biased region" description="Basic and acidic residues" evidence="2">
    <location>
        <begin position="402"/>
        <end position="418"/>
    </location>
</feature>
<accession>A0A4Z1E8J2</accession>
<evidence type="ECO:0000313" key="5">
    <source>
        <dbReference type="Proteomes" id="UP000297777"/>
    </source>
</evidence>
<feature type="region of interest" description="Disordered" evidence="2">
    <location>
        <begin position="347"/>
        <end position="452"/>
    </location>
</feature>
<keyword evidence="3" id="KW-1133">Transmembrane helix</keyword>
<keyword evidence="3" id="KW-0472">Membrane</keyword>
<proteinExistence type="predicted"/>
<keyword evidence="5" id="KW-1185">Reference proteome</keyword>
<dbReference type="Proteomes" id="UP000297777">
    <property type="component" value="Unassembled WGS sequence"/>
</dbReference>
<evidence type="ECO:0000256" key="2">
    <source>
        <dbReference type="SAM" id="MobiDB-lite"/>
    </source>
</evidence>
<dbReference type="OrthoDB" id="3560475at2759"/>
<keyword evidence="1" id="KW-0175">Coiled coil</keyword>
<gene>
    <name evidence="4" type="ORF">BTUL_0209g00050</name>
</gene>
<evidence type="ECO:0000256" key="3">
    <source>
        <dbReference type="SAM" id="Phobius"/>
    </source>
</evidence>
<feature type="compositionally biased region" description="Basic and acidic residues" evidence="2">
    <location>
        <begin position="427"/>
        <end position="437"/>
    </location>
</feature>
<feature type="transmembrane region" description="Helical" evidence="3">
    <location>
        <begin position="148"/>
        <end position="171"/>
    </location>
</feature>
<sequence length="616" mass="69522">MSPTYYGTAKLIKSIYTTGMYQQPNNTSYESNGTSTHLETAESSSVNTVHTTPTMTKLALILVMILAISVFIWYRYNKIWVAAHRRYKKAKEEKKAKKAIEAKEAAELEKAIEESRTSTSNSKDSAPVICISVSVSTFDTSMVKLQPVISFLVIHYLILQLTILINTAIYLDQLATELTMSQIPDRDLHYNEGDKNENIERDNSDGSLRCPLFVQDTDEMIDEDGNFWVCWVDEEEWEKEQIARQKAVRTARIVCALDAIIKCCEDTPTVTDTLVGMPSETGFLTATSTPSIEEYFPSPAVFDPEPDNFIPVVSTGEEHPRPLSEIFLFGGYDYNTVVEDHYYDLEDEDEDDTRGLFSHGFHYNTEVEDEDDDEEESDSDYESGDDSDDDSDDDSNDYSDGDSDHDSGNFSDDNRDTDTDSEDRDDNEGGYHFHSEPEDNDESLNPDTVEATNNIPLNNTLAISSNQEPFEKFTDTVWDLTGKTLFTVGVCVWRIVPEKLRDKLKAHFADHLASGAGSPSTVVEQEAHSQEEENNSTSENDAAVPHNERRMDYSNCLASMVYLNPSSYPGYLDDINDDSFQDEEDKEVLAYVKARNRMIRILRGMDARGQVSKNSE</sequence>
<evidence type="ECO:0000256" key="1">
    <source>
        <dbReference type="SAM" id="Coils"/>
    </source>
</evidence>
<protein>
    <submittedName>
        <fullName evidence="4">Uncharacterized protein</fullName>
    </submittedName>
</protein>
<feature type="coiled-coil region" evidence="1">
    <location>
        <begin position="89"/>
        <end position="116"/>
    </location>
</feature>